<keyword evidence="3" id="KW-1185">Reference proteome</keyword>
<protein>
    <recommendedName>
        <fullName evidence="4">Reverse transcriptase</fullName>
    </recommendedName>
</protein>
<evidence type="ECO:0008006" key="4">
    <source>
        <dbReference type="Google" id="ProtNLM"/>
    </source>
</evidence>
<reference evidence="2" key="2">
    <citation type="submission" date="2023-05" db="EMBL/GenBank/DDBJ databases">
        <authorList>
            <person name="Schelkunov M.I."/>
        </authorList>
    </citation>
    <scope>NUCLEOTIDE SEQUENCE</scope>
    <source>
        <strain evidence="2">Hsosn_3</strain>
        <tissue evidence="2">Leaf</tissue>
    </source>
</reference>
<reference evidence="2" key="1">
    <citation type="submission" date="2023-02" db="EMBL/GenBank/DDBJ databases">
        <title>Genome of toxic invasive species Heracleum sosnowskyi carries increased number of genes despite the absence of recent whole-genome duplications.</title>
        <authorList>
            <person name="Schelkunov M."/>
            <person name="Shtratnikova V."/>
            <person name="Makarenko M."/>
            <person name="Klepikova A."/>
            <person name="Omelchenko D."/>
            <person name="Novikova G."/>
            <person name="Obukhova E."/>
            <person name="Bogdanov V."/>
            <person name="Penin A."/>
            <person name="Logacheva M."/>
        </authorList>
    </citation>
    <scope>NUCLEOTIDE SEQUENCE</scope>
    <source>
        <strain evidence="2">Hsosn_3</strain>
        <tissue evidence="2">Leaf</tissue>
    </source>
</reference>
<organism evidence="2 3">
    <name type="scientific">Heracleum sosnowskyi</name>
    <dbReference type="NCBI Taxonomy" id="360622"/>
    <lineage>
        <taxon>Eukaryota</taxon>
        <taxon>Viridiplantae</taxon>
        <taxon>Streptophyta</taxon>
        <taxon>Embryophyta</taxon>
        <taxon>Tracheophyta</taxon>
        <taxon>Spermatophyta</taxon>
        <taxon>Magnoliopsida</taxon>
        <taxon>eudicotyledons</taxon>
        <taxon>Gunneridae</taxon>
        <taxon>Pentapetalae</taxon>
        <taxon>asterids</taxon>
        <taxon>campanulids</taxon>
        <taxon>Apiales</taxon>
        <taxon>Apiaceae</taxon>
        <taxon>Apioideae</taxon>
        <taxon>apioid superclade</taxon>
        <taxon>Tordylieae</taxon>
        <taxon>Tordyliinae</taxon>
        <taxon>Heracleum</taxon>
    </lineage>
</organism>
<dbReference type="AlphaFoldDB" id="A0AAD8IFT3"/>
<sequence>MSVQGILKRLKDCIKKWNINQNGNIESKIKRAEKELEELEEIGDDTGQALNMAVKLHELYNIREQMLKQKARVQWDLEGDKNTRFYHQAIQKRRKKNCIRKVWWKGKWLYSPTRIKDAFLTYFKDFFSNKTRNIAFGVGELLSVKLSMEEAEWIQTDLTKDELHTALTQLGHNKAHGLDGMTTEFLIKWWDNLSDSFMKTVLDFMNGRCVPYGMSAAAISLIPKKLCPE</sequence>
<dbReference type="Proteomes" id="UP001237642">
    <property type="component" value="Unassembled WGS sequence"/>
</dbReference>
<gene>
    <name evidence="2" type="ORF">POM88_021432</name>
</gene>
<dbReference type="EMBL" id="JAUIZM010000005">
    <property type="protein sequence ID" value="KAK1383697.1"/>
    <property type="molecule type" value="Genomic_DNA"/>
</dbReference>
<keyword evidence="1" id="KW-0175">Coiled coil</keyword>
<proteinExistence type="predicted"/>
<name>A0AAD8IFT3_9APIA</name>
<feature type="coiled-coil region" evidence="1">
    <location>
        <begin position="22"/>
        <end position="49"/>
    </location>
</feature>
<evidence type="ECO:0000313" key="2">
    <source>
        <dbReference type="EMBL" id="KAK1383697.1"/>
    </source>
</evidence>
<accession>A0AAD8IFT3</accession>
<comment type="caution">
    <text evidence="2">The sequence shown here is derived from an EMBL/GenBank/DDBJ whole genome shotgun (WGS) entry which is preliminary data.</text>
</comment>
<evidence type="ECO:0000256" key="1">
    <source>
        <dbReference type="SAM" id="Coils"/>
    </source>
</evidence>
<evidence type="ECO:0000313" key="3">
    <source>
        <dbReference type="Proteomes" id="UP001237642"/>
    </source>
</evidence>